<name>A0AAW1LZJ1_POPJA</name>
<dbReference type="Proteomes" id="UP001458880">
    <property type="component" value="Unassembled WGS sequence"/>
</dbReference>
<comment type="caution">
    <text evidence="1">The sequence shown here is derived from an EMBL/GenBank/DDBJ whole genome shotgun (WGS) entry which is preliminary data.</text>
</comment>
<gene>
    <name evidence="1" type="ORF">QE152_g8784</name>
</gene>
<dbReference type="AlphaFoldDB" id="A0AAW1LZJ1"/>
<accession>A0AAW1LZJ1</accession>
<dbReference type="EMBL" id="JASPKY010000071">
    <property type="protein sequence ID" value="KAK9739702.1"/>
    <property type="molecule type" value="Genomic_DNA"/>
</dbReference>
<protein>
    <submittedName>
        <fullName evidence="1">Uncharacterized protein</fullName>
    </submittedName>
</protein>
<reference evidence="1 2" key="1">
    <citation type="journal article" date="2024" name="BMC Genomics">
        <title>De novo assembly and annotation of Popillia japonica's genome with initial clues to its potential as an invasive pest.</title>
        <authorList>
            <person name="Cucini C."/>
            <person name="Boschi S."/>
            <person name="Funari R."/>
            <person name="Cardaioli E."/>
            <person name="Iannotti N."/>
            <person name="Marturano G."/>
            <person name="Paoli F."/>
            <person name="Bruttini M."/>
            <person name="Carapelli A."/>
            <person name="Frati F."/>
            <person name="Nardi F."/>
        </authorList>
    </citation>
    <scope>NUCLEOTIDE SEQUENCE [LARGE SCALE GENOMIC DNA]</scope>
    <source>
        <strain evidence="1">DMR45628</strain>
    </source>
</reference>
<sequence>MIGRGRGDLELDAAQGGVNVRFAIPYMMSTPEYFEQRLTLEFLRGNIIVDPRLDTQRNQSSDIHRETAWLVLRNDLGIRKVCVKLLTSNQKQTRQRIR</sequence>
<keyword evidence="2" id="KW-1185">Reference proteome</keyword>
<organism evidence="1 2">
    <name type="scientific">Popillia japonica</name>
    <name type="common">Japanese beetle</name>
    <dbReference type="NCBI Taxonomy" id="7064"/>
    <lineage>
        <taxon>Eukaryota</taxon>
        <taxon>Metazoa</taxon>
        <taxon>Ecdysozoa</taxon>
        <taxon>Arthropoda</taxon>
        <taxon>Hexapoda</taxon>
        <taxon>Insecta</taxon>
        <taxon>Pterygota</taxon>
        <taxon>Neoptera</taxon>
        <taxon>Endopterygota</taxon>
        <taxon>Coleoptera</taxon>
        <taxon>Polyphaga</taxon>
        <taxon>Scarabaeiformia</taxon>
        <taxon>Scarabaeidae</taxon>
        <taxon>Rutelinae</taxon>
        <taxon>Popillia</taxon>
    </lineage>
</organism>
<evidence type="ECO:0000313" key="1">
    <source>
        <dbReference type="EMBL" id="KAK9739702.1"/>
    </source>
</evidence>
<proteinExistence type="predicted"/>
<evidence type="ECO:0000313" key="2">
    <source>
        <dbReference type="Proteomes" id="UP001458880"/>
    </source>
</evidence>